<comment type="similarity">
    <text evidence="1">Belongs to the peptidase C1 family.</text>
</comment>
<dbReference type="OrthoDB" id="1860964at2759"/>
<keyword evidence="5" id="KW-0378">Hydrolase</keyword>
<dbReference type="Proteomes" id="UP000095767">
    <property type="component" value="Unassembled WGS sequence"/>
</dbReference>
<keyword evidence="6" id="KW-1185">Reference proteome</keyword>
<feature type="domain" description="Peptidase C1A papain C-terminal" evidence="3">
    <location>
        <begin position="125"/>
        <end position="234"/>
    </location>
</feature>
<evidence type="ECO:0000256" key="1">
    <source>
        <dbReference type="ARBA" id="ARBA00008455"/>
    </source>
</evidence>
<evidence type="ECO:0000313" key="5">
    <source>
        <dbReference type="EMBL" id="OEL30033.1"/>
    </source>
</evidence>
<dbReference type="STRING" id="888268.A0A1E5VY41"/>
<keyword evidence="5" id="KW-0645">Protease</keyword>
<dbReference type="SMART" id="SM00848">
    <property type="entry name" value="Inhibitor_I29"/>
    <property type="match status" value="1"/>
</dbReference>
<dbReference type="InterPro" id="IPR038765">
    <property type="entry name" value="Papain-like_cys_pep_sf"/>
</dbReference>
<dbReference type="GO" id="GO:0008234">
    <property type="term" value="F:cysteine-type peptidase activity"/>
    <property type="evidence" value="ECO:0007669"/>
    <property type="project" value="InterPro"/>
</dbReference>
<evidence type="ECO:0000259" key="4">
    <source>
        <dbReference type="SMART" id="SM00848"/>
    </source>
</evidence>
<dbReference type="InterPro" id="IPR013201">
    <property type="entry name" value="Prot_inhib_I29"/>
</dbReference>
<keyword evidence="2" id="KW-0732">Signal</keyword>
<dbReference type="Gene3D" id="3.90.70.10">
    <property type="entry name" value="Cysteine proteinases"/>
    <property type="match status" value="2"/>
</dbReference>
<evidence type="ECO:0000256" key="2">
    <source>
        <dbReference type="SAM" id="SignalP"/>
    </source>
</evidence>
<dbReference type="SUPFAM" id="SSF54001">
    <property type="entry name" value="Cysteine proteinases"/>
    <property type="match status" value="2"/>
</dbReference>
<dbReference type="AlphaFoldDB" id="A0A1E5VY41"/>
<proteinExistence type="inferred from homology"/>
<comment type="caution">
    <text evidence="5">The sequence shown here is derived from an EMBL/GenBank/DDBJ whole genome shotgun (WGS) entry which is preliminary data.</text>
</comment>
<feature type="domain" description="Cathepsin propeptide inhibitor" evidence="4">
    <location>
        <begin position="36"/>
        <end position="91"/>
    </location>
</feature>
<dbReference type="SMART" id="SM00645">
    <property type="entry name" value="Pept_C1"/>
    <property type="match status" value="1"/>
</dbReference>
<dbReference type="Gene3D" id="1.10.287.2250">
    <property type="match status" value="1"/>
</dbReference>
<dbReference type="GO" id="GO:0006508">
    <property type="term" value="P:proteolysis"/>
    <property type="evidence" value="ECO:0007669"/>
    <property type="project" value="UniProtKB-KW"/>
</dbReference>
<sequence length="234" mass="25493">MATLVVVAIALAASSPSTMDFTEHDLASEESMWALYELWCAHYKVEHDLGEKARRFSVFKENARLIHQFNQGDAPYKQSLNRFGDMTDAETRRAYSCSRPPRRTFDGGKRRQEEFTHGSVAARDLPAAVDWRERGYGGGPVYVTDAKDQGSGCGCCWAFGGDRGGGEHPRHQDEAPGVSVGAAVAAQPVVVAVQGDGQPFRRYGSGVFRGPCRTDPDHEMALVGYGSTDDSGEN</sequence>
<protein>
    <submittedName>
        <fullName evidence="5">Thiol protease SEN102</fullName>
    </submittedName>
</protein>
<feature type="signal peptide" evidence="2">
    <location>
        <begin position="1"/>
        <end position="19"/>
    </location>
</feature>
<accession>A0A1E5VY41</accession>
<dbReference type="InterPro" id="IPR013128">
    <property type="entry name" value="Peptidase_C1A"/>
</dbReference>
<reference evidence="5 6" key="1">
    <citation type="submission" date="2016-09" db="EMBL/GenBank/DDBJ databases">
        <title>The draft genome of Dichanthelium oligosanthes: A C3 panicoid grass species.</title>
        <authorList>
            <person name="Studer A.J."/>
            <person name="Schnable J.C."/>
            <person name="Brutnell T.P."/>
        </authorList>
    </citation>
    <scope>NUCLEOTIDE SEQUENCE [LARGE SCALE GENOMIC DNA]</scope>
    <source>
        <strain evidence="6">cv. Kellogg 1175</strain>
        <tissue evidence="5">Leaf</tissue>
    </source>
</reference>
<feature type="chain" id="PRO_5018635189" evidence="2">
    <location>
        <begin position="20"/>
        <end position="234"/>
    </location>
</feature>
<dbReference type="PANTHER" id="PTHR12411">
    <property type="entry name" value="CYSTEINE PROTEASE FAMILY C1-RELATED"/>
    <property type="match status" value="1"/>
</dbReference>
<organism evidence="5 6">
    <name type="scientific">Dichanthelium oligosanthes</name>
    <dbReference type="NCBI Taxonomy" id="888268"/>
    <lineage>
        <taxon>Eukaryota</taxon>
        <taxon>Viridiplantae</taxon>
        <taxon>Streptophyta</taxon>
        <taxon>Embryophyta</taxon>
        <taxon>Tracheophyta</taxon>
        <taxon>Spermatophyta</taxon>
        <taxon>Magnoliopsida</taxon>
        <taxon>Liliopsida</taxon>
        <taxon>Poales</taxon>
        <taxon>Poaceae</taxon>
        <taxon>PACMAD clade</taxon>
        <taxon>Panicoideae</taxon>
        <taxon>Panicodae</taxon>
        <taxon>Paniceae</taxon>
        <taxon>Dichantheliinae</taxon>
        <taxon>Dichanthelium</taxon>
    </lineage>
</organism>
<evidence type="ECO:0000313" key="6">
    <source>
        <dbReference type="Proteomes" id="UP000095767"/>
    </source>
</evidence>
<dbReference type="Pfam" id="PF00112">
    <property type="entry name" value="Peptidase_C1"/>
    <property type="match status" value="2"/>
</dbReference>
<evidence type="ECO:0000259" key="3">
    <source>
        <dbReference type="SMART" id="SM00645"/>
    </source>
</evidence>
<name>A0A1E5VY41_9POAL</name>
<dbReference type="InterPro" id="IPR000668">
    <property type="entry name" value="Peptidase_C1A_C"/>
</dbReference>
<dbReference type="EMBL" id="LWDX02026392">
    <property type="protein sequence ID" value="OEL30033.1"/>
    <property type="molecule type" value="Genomic_DNA"/>
</dbReference>
<gene>
    <name evidence="5" type="ORF">BAE44_0008945</name>
</gene>
<dbReference type="Pfam" id="PF08246">
    <property type="entry name" value="Inhibitor_I29"/>
    <property type="match status" value="1"/>
</dbReference>